<sequence>MDELTRLQLLTEVVMEFRTLLRNGMEVDEFGQMVLEIVQQANDRHLLELVQEAYAQRQKSFAAIEILTEAMSYMHGKIDQLPKSM</sequence>
<protein>
    <submittedName>
        <fullName evidence="1">Uncharacterized protein</fullName>
    </submittedName>
</protein>
<evidence type="ECO:0000313" key="2">
    <source>
        <dbReference type="Proteomes" id="UP000027936"/>
    </source>
</evidence>
<gene>
    <name evidence="1" type="ORF">M670_02717</name>
</gene>
<accession>A0A072NKG7</accession>
<organism evidence="1 2">
    <name type="scientific">Schinkia azotoformans MEV2011</name>
    <dbReference type="NCBI Taxonomy" id="1348973"/>
    <lineage>
        <taxon>Bacteria</taxon>
        <taxon>Bacillati</taxon>
        <taxon>Bacillota</taxon>
        <taxon>Bacilli</taxon>
        <taxon>Bacillales</taxon>
        <taxon>Bacillaceae</taxon>
        <taxon>Calidifontibacillus/Schinkia group</taxon>
        <taxon>Schinkia</taxon>
    </lineage>
</organism>
<dbReference type="GeneID" id="89468213"/>
<dbReference type="Proteomes" id="UP000027936">
    <property type="component" value="Unassembled WGS sequence"/>
</dbReference>
<dbReference type="RefSeq" id="WP_003329649.1">
    <property type="nucleotide sequence ID" value="NZ_JJRY01000010.1"/>
</dbReference>
<dbReference type="OrthoDB" id="2887025at2"/>
<reference evidence="1 2" key="1">
    <citation type="submission" date="2014-04" db="EMBL/GenBank/DDBJ databases">
        <title>Draft genome sequence of Bacillus azotoformans MEV2011, a (co-) denitrifying strain unable to grow in the presence of oxygen.</title>
        <authorList>
            <person name="Nielsen M."/>
            <person name="Schreiber L."/>
            <person name="Finster K."/>
            <person name="Schramm A."/>
        </authorList>
    </citation>
    <scope>NUCLEOTIDE SEQUENCE [LARGE SCALE GENOMIC DNA]</scope>
    <source>
        <strain evidence="1 2">MEV2011</strain>
    </source>
</reference>
<dbReference type="EMBL" id="JJRY01000010">
    <property type="protein sequence ID" value="KEF37961.1"/>
    <property type="molecule type" value="Genomic_DNA"/>
</dbReference>
<name>A0A072NKG7_SCHAZ</name>
<proteinExistence type="predicted"/>
<comment type="caution">
    <text evidence="1">The sequence shown here is derived from an EMBL/GenBank/DDBJ whole genome shotgun (WGS) entry which is preliminary data.</text>
</comment>
<evidence type="ECO:0000313" key="1">
    <source>
        <dbReference type="EMBL" id="KEF37961.1"/>
    </source>
</evidence>
<dbReference type="PATRIC" id="fig|1348973.3.peg.2628"/>
<dbReference type="AlphaFoldDB" id="A0A072NKG7"/>